<reference evidence="2 3" key="1">
    <citation type="journal article" date="2015" name="G3 (Bethesda)">
        <title>Insights into Ongoing Evolution of the Hexachlorocyclohexane Catabolic Pathway from Comparative Genomics of Ten Sphingomonadaceae Strains.</title>
        <authorList>
            <person name="Pearce S.L."/>
            <person name="Oakeshott J.G."/>
            <person name="Pandey G."/>
        </authorList>
    </citation>
    <scope>NUCLEOTIDE SEQUENCE [LARGE SCALE GENOMIC DNA]</scope>
    <source>
        <strain evidence="2 3">LL01</strain>
    </source>
</reference>
<dbReference type="CDD" id="cd02108">
    <property type="entry name" value="bact_SO_family_Moco"/>
    <property type="match status" value="1"/>
</dbReference>
<dbReference type="Proteomes" id="UP000052232">
    <property type="component" value="Unassembled WGS sequence"/>
</dbReference>
<keyword evidence="3" id="KW-1185">Reference proteome</keyword>
<evidence type="ECO:0000313" key="3">
    <source>
        <dbReference type="Proteomes" id="UP000052232"/>
    </source>
</evidence>
<dbReference type="PATRIC" id="fig|1420583.3.peg.269"/>
<dbReference type="RefSeq" id="WP_066599587.1">
    <property type="nucleotide sequence ID" value="NZ_KQ130434.1"/>
</dbReference>
<organism evidence="2 3">
    <name type="scientific">Sphingobium cupriresistens LL01</name>
    <dbReference type="NCBI Taxonomy" id="1420583"/>
    <lineage>
        <taxon>Bacteria</taxon>
        <taxon>Pseudomonadati</taxon>
        <taxon>Pseudomonadota</taxon>
        <taxon>Alphaproteobacteria</taxon>
        <taxon>Sphingomonadales</taxon>
        <taxon>Sphingomonadaceae</taxon>
        <taxon>Sphingobium</taxon>
    </lineage>
</organism>
<dbReference type="Pfam" id="PF00174">
    <property type="entry name" value="Oxidored_molyb"/>
    <property type="match status" value="1"/>
</dbReference>
<name>A0A0J7XZF8_9SPHN</name>
<dbReference type="STRING" id="1420583.V473_01380"/>
<dbReference type="Gene3D" id="3.90.420.10">
    <property type="entry name" value="Oxidoreductase, molybdopterin-binding domain"/>
    <property type="match status" value="1"/>
</dbReference>
<dbReference type="InterPro" id="IPR036374">
    <property type="entry name" value="OxRdtase_Mopterin-bd_sf"/>
</dbReference>
<proteinExistence type="predicted"/>
<gene>
    <name evidence="2" type="ORF">V473_01380</name>
</gene>
<dbReference type="PROSITE" id="PS51257">
    <property type="entry name" value="PROKAR_LIPOPROTEIN"/>
    <property type="match status" value="1"/>
</dbReference>
<accession>A0A0J7XZF8</accession>
<evidence type="ECO:0000313" key="2">
    <source>
        <dbReference type="EMBL" id="KMS56934.1"/>
    </source>
</evidence>
<sequence>MILTRRHLLLGATATLSGCDRLARNESFRETLFSAENFHKWAQRGLMAPDALAREFRPDQISPVFRANGTANPNTPAYKALWRNGFADWRLQVGGLVARDLSLSLSQLRALPHREQITRHDCVEGWSAIGKWRGVRLKTILDGAGLRSSARYIVFRCADDMGGGRPYYESIDLADAFHPQTILAFALNDRPLSVANGAPLRLRVERQLGYKQAKYLMGIEAVDSLAAIGKGKGGFWEDHADYDWYAGI</sequence>
<feature type="domain" description="Oxidoreductase molybdopterin-binding" evidence="1">
    <location>
        <begin position="87"/>
        <end position="223"/>
    </location>
</feature>
<dbReference type="EMBL" id="JACT01000001">
    <property type="protein sequence ID" value="KMS56934.1"/>
    <property type="molecule type" value="Genomic_DNA"/>
</dbReference>
<dbReference type="InterPro" id="IPR000572">
    <property type="entry name" value="OxRdtase_Mopterin-bd_dom"/>
</dbReference>
<comment type="caution">
    <text evidence="2">The sequence shown here is derived from an EMBL/GenBank/DDBJ whole genome shotgun (WGS) entry which is preliminary data.</text>
</comment>
<dbReference type="PANTHER" id="PTHR43032:SF2">
    <property type="entry name" value="BLL0505 PROTEIN"/>
    <property type="match status" value="1"/>
</dbReference>
<protein>
    <submittedName>
        <fullName evidence="2">Molybdopterin-binding protein</fullName>
    </submittedName>
</protein>
<dbReference type="PANTHER" id="PTHR43032">
    <property type="entry name" value="PROTEIN-METHIONINE-SULFOXIDE REDUCTASE"/>
    <property type="match status" value="1"/>
</dbReference>
<dbReference type="AlphaFoldDB" id="A0A0J7XZF8"/>
<dbReference type="SUPFAM" id="SSF56524">
    <property type="entry name" value="Oxidoreductase molybdopterin-binding domain"/>
    <property type="match status" value="1"/>
</dbReference>
<evidence type="ECO:0000259" key="1">
    <source>
        <dbReference type="Pfam" id="PF00174"/>
    </source>
</evidence>